<dbReference type="PANTHER" id="PTHR13420:SF7">
    <property type="entry name" value="UPF0235 PROTEIN C15ORF40"/>
    <property type="match status" value="1"/>
</dbReference>
<name>A0A2H0KSP5_9BACT</name>
<dbReference type="SUPFAM" id="SSF69786">
    <property type="entry name" value="YggU-like"/>
    <property type="match status" value="1"/>
</dbReference>
<comment type="caution">
    <text evidence="3">The sequence shown here is derived from an EMBL/GenBank/DDBJ whole genome shotgun (WGS) entry which is preliminary data.</text>
</comment>
<dbReference type="SMART" id="SM01152">
    <property type="entry name" value="DUF167"/>
    <property type="match status" value="1"/>
</dbReference>
<dbReference type="GO" id="GO:0005737">
    <property type="term" value="C:cytoplasm"/>
    <property type="evidence" value="ECO:0007669"/>
    <property type="project" value="TreeGrafter"/>
</dbReference>
<dbReference type="Pfam" id="PF02594">
    <property type="entry name" value="DUF167"/>
    <property type="match status" value="1"/>
</dbReference>
<dbReference type="NCBIfam" id="TIGR00251">
    <property type="entry name" value="DUF167 family protein"/>
    <property type="match status" value="1"/>
</dbReference>
<dbReference type="Proteomes" id="UP000229317">
    <property type="component" value="Unassembled WGS sequence"/>
</dbReference>
<sequence>MLIKVKVFPNSQKEEVVQSDENTFEIKVRERPVQGKANARARTLLAEYLKIPPENLWLKKGARQRNKIFEILAERIMREPH</sequence>
<accession>A0A2H0KSP5</accession>
<evidence type="ECO:0000313" key="3">
    <source>
        <dbReference type="EMBL" id="PIQ75180.1"/>
    </source>
</evidence>
<evidence type="ECO:0000256" key="1">
    <source>
        <dbReference type="ARBA" id="ARBA00010364"/>
    </source>
</evidence>
<dbReference type="InterPro" id="IPR003746">
    <property type="entry name" value="DUF167"/>
</dbReference>
<dbReference type="AlphaFoldDB" id="A0A2H0KSP5"/>
<protein>
    <recommendedName>
        <fullName evidence="2">UPF0235 protein COV84_02425</fullName>
    </recommendedName>
</protein>
<reference evidence="3 4" key="1">
    <citation type="submission" date="2017-09" db="EMBL/GenBank/DDBJ databases">
        <title>Depth-based differentiation of microbial function through sediment-hosted aquifers and enrichment of novel symbionts in the deep terrestrial subsurface.</title>
        <authorList>
            <person name="Probst A.J."/>
            <person name="Ladd B."/>
            <person name="Jarett J.K."/>
            <person name="Geller-Mcgrath D.E."/>
            <person name="Sieber C.M."/>
            <person name="Emerson J.B."/>
            <person name="Anantharaman K."/>
            <person name="Thomas B.C."/>
            <person name="Malmstrom R."/>
            <person name="Stieglmeier M."/>
            <person name="Klingl A."/>
            <person name="Woyke T."/>
            <person name="Ryan C.M."/>
            <person name="Banfield J.F."/>
        </authorList>
    </citation>
    <scope>NUCLEOTIDE SEQUENCE [LARGE SCALE GENOMIC DNA]</scope>
    <source>
        <strain evidence="3">CG11_big_fil_rev_8_21_14_0_20_40_15</strain>
    </source>
</reference>
<dbReference type="Gene3D" id="3.30.1200.10">
    <property type="entry name" value="YggU-like"/>
    <property type="match status" value="1"/>
</dbReference>
<evidence type="ECO:0000256" key="2">
    <source>
        <dbReference type="HAMAP-Rule" id="MF_00634"/>
    </source>
</evidence>
<dbReference type="EMBL" id="PCVO01000037">
    <property type="protein sequence ID" value="PIQ75180.1"/>
    <property type="molecule type" value="Genomic_DNA"/>
</dbReference>
<proteinExistence type="inferred from homology"/>
<dbReference type="InterPro" id="IPR036591">
    <property type="entry name" value="YggU-like_sf"/>
</dbReference>
<evidence type="ECO:0000313" key="4">
    <source>
        <dbReference type="Proteomes" id="UP000229317"/>
    </source>
</evidence>
<dbReference type="PANTHER" id="PTHR13420">
    <property type="entry name" value="UPF0235 PROTEIN C15ORF40"/>
    <property type="match status" value="1"/>
</dbReference>
<organism evidence="3 4">
    <name type="scientific">Candidatus Portnoybacteria bacterium CG11_big_fil_rev_8_21_14_0_20_40_15</name>
    <dbReference type="NCBI Taxonomy" id="1974817"/>
    <lineage>
        <taxon>Bacteria</taxon>
        <taxon>Candidatus Portnoyibacteriota</taxon>
    </lineage>
</organism>
<comment type="similarity">
    <text evidence="1 2">Belongs to the UPF0235 family.</text>
</comment>
<dbReference type="HAMAP" id="MF_00634">
    <property type="entry name" value="UPF0235"/>
    <property type="match status" value="1"/>
</dbReference>
<gene>
    <name evidence="3" type="ORF">COV84_02425</name>
</gene>